<reference evidence="1 2" key="1">
    <citation type="submission" date="2023-06" db="EMBL/GenBank/DDBJ databases">
        <title>Pelomonas sp. PFR6 16S ribosomal RNA gene Genome sequencing and assembly.</title>
        <authorList>
            <person name="Woo H."/>
        </authorList>
    </citation>
    <scope>NUCLEOTIDE SEQUENCE [LARGE SCALE GENOMIC DNA]</scope>
    <source>
        <strain evidence="1 2">PFR6</strain>
    </source>
</reference>
<evidence type="ECO:0000313" key="1">
    <source>
        <dbReference type="EMBL" id="MDN3922545.1"/>
    </source>
</evidence>
<dbReference type="InterPro" id="IPR027268">
    <property type="entry name" value="Peptidase_M4/M1_CTD_sf"/>
</dbReference>
<dbReference type="RefSeq" id="WP_290360844.1">
    <property type="nucleotide sequence ID" value="NZ_JAUHHC010000005.1"/>
</dbReference>
<evidence type="ECO:0000313" key="2">
    <source>
        <dbReference type="Proteomes" id="UP001228044"/>
    </source>
</evidence>
<proteinExistence type="predicted"/>
<dbReference type="Proteomes" id="UP001228044">
    <property type="component" value="Unassembled WGS sequence"/>
</dbReference>
<protein>
    <recommendedName>
        <fullName evidence="3">Peptidase M61 catalytic domain-containing protein</fullName>
    </recommendedName>
</protein>
<organism evidence="1 2">
    <name type="scientific">Roseateles violae</name>
    <dbReference type="NCBI Taxonomy" id="3058042"/>
    <lineage>
        <taxon>Bacteria</taxon>
        <taxon>Pseudomonadati</taxon>
        <taxon>Pseudomonadota</taxon>
        <taxon>Betaproteobacteria</taxon>
        <taxon>Burkholderiales</taxon>
        <taxon>Sphaerotilaceae</taxon>
        <taxon>Roseateles</taxon>
    </lineage>
</organism>
<comment type="caution">
    <text evidence="1">The sequence shown here is derived from an EMBL/GenBank/DDBJ whole genome shotgun (WGS) entry which is preliminary data.</text>
</comment>
<dbReference type="EMBL" id="JAUHHC010000005">
    <property type="protein sequence ID" value="MDN3922545.1"/>
    <property type="molecule type" value="Genomic_DNA"/>
</dbReference>
<dbReference type="Gene3D" id="1.10.390.10">
    <property type="entry name" value="Neutral Protease Domain 2"/>
    <property type="match status" value="1"/>
</dbReference>
<keyword evidence="2" id="KW-1185">Reference proteome</keyword>
<evidence type="ECO:0008006" key="3">
    <source>
        <dbReference type="Google" id="ProtNLM"/>
    </source>
</evidence>
<name>A0ABT8DXY6_9BURK</name>
<gene>
    <name evidence="1" type="ORF">QWJ38_19820</name>
</gene>
<sequence>MPTFVVGVPTAAYDAKAISARDDLGELQLTTEDEPPTPTGKYRRWLPVRATAGDVRFHYGAAPRIVDAQTRNGPLFDLRSEAGGVIGSGVYFIAAPPGDETYRLSLAWDLSKVPAGWRGVSSFGEGRKSELVTSETLAFSYYAAGPINSVPEKADAAFALYWLATPPFEPIGLSRDIQQLYTYMSRFFEDEGAPYRIFVRGNPYPAGGGTALNRSFMLGYGTDGQTSSGGDTQMILAHEVTHNWLRFNRGEHADTAWYSEGMAEFYAVLLARRAGVISLDKFERVVSEHASDYYTNPYVGLPNPEVGKKFWQDPRAQRVPYGRGFMYLARVDALVRAQTNNKRSLDDLALEVLRRQRSGAKVGNEEWVQMVAETLGPAAKKDFDAMVGGERIEIPGNSFGPCFAPQTVTERPFELGFDEYKLAAVTGLRPDTEAAKSGLANADEIVSMSPIRQSKEDPAKSMTITFRRAGAEHTVSYLPRGAEVVSARWRRVPGVPDAECNL</sequence>
<accession>A0ABT8DXY6</accession>